<evidence type="ECO:0000313" key="9">
    <source>
        <dbReference type="Proteomes" id="UP000186351"/>
    </source>
</evidence>
<dbReference type="OrthoDB" id="9802248at2"/>
<dbReference type="RefSeq" id="WP_084274074.1">
    <property type="nucleotide sequence ID" value="NZ_CAJTAP010000003.1"/>
</dbReference>
<organism evidence="7 9">
    <name type="scientific">Muribaculum intestinale</name>
    <dbReference type="NCBI Taxonomy" id="1796646"/>
    <lineage>
        <taxon>Bacteria</taxon>
        <taxon>Pseudomonadati</taxon>
        <taxon>Bacteroidota</taxon>
        <taxon>Bacteroidia</taxon>
        <taxon>Bacteroidales</taxon>
        <taxon>Muribaculaceae</taxon>
        <taxon>Muribaculum</taxon>
    </lineage>
</organism>
<feature type="region of interest" description="Disordered" evidence="5">
    <location>
        <begin position="196"/>
        <end position="215"/>
    </location>
</feature>
<dbReference type="GeneID" id="65537070"/>
<accession>A0A1B1SAU7</accession>
<gene>
    <name evidence="7" type="ORF">A4V02_09335</name>
    <name evidence="8" type="ORF">E5333_02970</name>
</gene>
<dbReference type="PANTHER" id="PTHR46233">
    <property type="entry name" value="HYDROXYACYLGLUTATHIONE HYDROLASE GLOC"/>
    <property type="match status" value="1"/>
</dbReference>
<dbReference type="InterPro" id="IPR001279">
    <property type="entry name" value="Metallo-B-lactamas"/>
</dbReference>
<dbReference type="EMBL" id="CP015402">
    <property type="protein sequence ID" value="ANU63908.1"/>
    <property type="molecule type" value="Genomic_DNA"/>
</dbReference>
<name>A0A1B1SAU7_9BACT</name>
<dbReference type="PANTHER" id="PTHR46233:SF3">
    <property type="entry name" value="HYDROXYACYLGLUTATHIONE HYDROLASE GLOC"/>
    <property type="match status" value="1"/>
</dbReference>
<dbReference type="GO" id="GO:0046872">
    <property type="term" value="F:metal ion binding"/>
    <property type="evidence" value="ECO:0007669"/>
    <property type="project" value="UniProtKB-KW"/>
</dbReference>
<dbReference type="STRING" id="1796646.A4V02_09335"/>
<evidence type="ECO:0000256" key="4">
    <source>
        <dbReference type="ARBA" id="ARBA00022833"/>
    </source>
</evidence>
<feature type="compositionally biased region" description="Basic and acidic residues" evidence="5">
    <location>
        <begin position="206"/>
        <end position="215"/>
    </location>
</feature>
<dbReference type="SUPFAM" id="SSF56281">
    <property type="entry name" value="Metallo-hydrolase/oxidoreductase"/>
    <property type="match status" value="1"/>
</dbReference>
<dbReference type="InterPro" id="IPR051453">
    <property type="entry name" value="MBL_Glyoxalase_II"/>
</dbReference>
<evidence type="ECO:0000256" key="5">
    <source>
        <dbReference type="SAM" id="MobiDB-lite"/>
    </source>
</evidence>
<dbReference type="KEGG" id="pary:A4V02_09335"/>
<evidence type="ECO:0000259" key="6">
    <source>
        <dbReference type="SMART" id="SM00849"/>
    </source>
</evidence>
<keyword evidence="2" id="KW-0479">Metal-binding</keyword>
<protein>
    <submittedName>
        <fullName evidence="8">MBL fold metallo-hydrolase</fullName>
    </submittedName>
</protein>
<evidence type="ECO:0000256" key="2">
    <source>
        <dbReference type="ARBA" id="ARBA00022723"/>
    </source>
</evidence>
<reference evidence="7" key="2">
    <citation type="submission" date="2017-04" db="EMBL/GenBank/DDBJ databases">
        <title>Complete Genome Sequences of Twelve Strains of a Stable Defined Moderately Diverse Mouse Microbiota 2 (sDMDMm2).</title>
        <authorList>
            <person name="Uchimura Y."/>
            <person name="Wyss M."/>
            <person name="Brugiroux S."/>
            <person name="Limenitakis J.P."/>
            <person name="Stecher B."/>
            <person name="McCoy K.D."/>
            <person name="Macpherson A.J."/>
        </authorList>
    </citation>
    <scope>NUCLEOTIDE SEQUENCE</scope>
    <source>
        <strain evidence="7">YL27</strain>
    </source>
</reference>
<dbReference type="Proteomes" id="UP000186351">
    <property type="component" value="Chromosome"/>
</dbReference>
<evidence type="ECO:0000313" key="10">
    <source>
        <dbReference type="Proteomes" id="UP000306630"/>
    </source>
</evidence>
<reference evidence="8 10" key="3">
    <citation type="submission" date="2019-04" db="EMBL/GenBank/DDBJ databases">
        <title>Microbes associate with the intestines of laboratory mice.</title>
        <authorList>
            <person name="Navarre W."/>
            <person name="Wong E."/>
            <person name="Huang K."/>
            <person name="Tropini C."/>
            <person name="Ng K."/>
            <person name="Yu B."/>
        </authorList>
    </citation>
    <scope>NUCLEOTIDE SEQUENCE [LARGE SCALE GENOMIC DNA]</scope>
    <source>
        <strain evidence="8 10">NM06_A21</strain>
    </source>
</reference>
<reference evidence="9" key="1">
    <citation type="submission" date="2016-04" db="EMBL/GenBank/DDBJ databases">
        <title>Complete Genome Sequences of Twelve Strains of a Stable Defined Moderately Diverse Mouse Microbiota 2 (sDMDMm2).</title>
        <authorList>
            <person name="Uchimura Y."/>
            <person name="Wyss M."/>
            <person name="Brugiroux S."/>
            <person name="Limenitakis J.P."/>
            <person name="Stecher B."/>
            <person name="McCoy K.D."/>
            <person name="Macpherson A.J."/>
        </authorList>
    </citation>
    <scope>NUCLEOTIDE SEQUENCE [LARGE SCALE GENOMIC DNA]</scope>
    <source>
        <strain evidence="9">YL27</strain>
    </source>
</reference>
<accession>A0A1Z2XHT6</accession>
<feature type="domain" description="Metallo-beta-lactamase" evidence="6">
    <location>
        <begin position="13"/>
        <end position="198"/>
    </location>
</feature>
<dbReference type="EMBL" id="SRYD01000008">
    <property type="protein sequence ID" value="TGY75778.1"/>
    <property type="molecule type" value="Genomic_DNA"/>
</dbReference>
<dbReference type="SMART" id="SM00849">
    <property type="entry name" value="Lactamase_B"/>
    <property type="match status" value="1"/>
</dbReference>
<evidence type="ECO:0000256" key="3">
    <source>
        <dbReference type="ARBA" id="ARBA00022801"/>
    </source>
</evidence>
<dbReference type="Gene3D" id="3.60.15.10">
    <property type="entry name" value="Ribonuclease Z/Hydroxyacylglutathione hydrolase-like"/>
    <property type="match status" value="1"/>
</dbReference>
<evidence type="ECO:0000313" key="8">
    <source>
        <dbReference type="EMBL" id="TGY75778.1"/>
    </source>
</evidence>
<keyword evidence="4" id="KW-0862">Zinc</keyword>
<dbReference type="InterPro" id="IPR036866">
    <property type="entry name" value="RibonucZ/Hydroxyglut_hydro"/>
</dbReference>
<dbReference type="Pfam" id="PF00753">
    <property type="entry name" value="Lactamase_B"/>
    <property type="match status" value="1"/>
</dbReference>
<keyword evidence="9" id="KW-1185">Reference proteome</keyword>
<comment type="cofactor">
    <cofactor evidence="1">
        <name>Zn(2+)</name>
        <dbReference type="ChEBI" id="CHEBI:29105"/>
    </cofactor>
</comment>
<sequence length="215" mass="23407">MLNIKAFQFNMFGVNTYVVWDPVTLDAAIIDPGMINRSEEAVLDSFVEKEKLNVTQLVNTHMHVDHTFGVPHIRNRYGIELKASPDDTFLGRQAPAQARMFGLDASNVEPVEANVALSDGDHITVGSEEAIVLGVPGHSPGSLVLYFPQSAFVITGDVLFEGSIGRTDLVAGNHQQLIDGIKRKLLSLPDNTKVYPGHGSPTTIGAEKKSNPYLR</sequence>
<dbReference type="Proteomes" id="UP000306630">
    <property type="component" value="Unassembled WGS sequence"/>
</dbReference>
<evidence type="ECO:0000256" key="1">
    <source>
        <dbReference type="ARBA" id="ARBA00001947"/>
    </source>
</evidence>
<keyword evidence="3 8" id="KW-0378">Hydrolase</keyword>
<evidence type="ECO:0000313" key="7">
    <source>
        <dbReference type="EMBL" id="ANU63908.1"/>
    </source>
</evidence>
<proteinExistence type="predicted"/>
<dbReference type="GO" id="GO:0016787">
    <property type="term" value="F:hydrolase activity"/>
    <property type="evidence" value="ECO:0007669"/>
    <property type="project" value="UniProtKB-KW"/>
</dbReference>
<dbReference type="AlphaFoldDB" id="A0A1B1SAU7"/>